<keyword evidence="2" id="KW-1185">Reference proteome</keyword>
<evidence type="ECO:0000313" key="1">
    <source>
        <dbReference type="EMBL" id="OLY81447.1"/>
    </source>
</evidence>
<dbReference type="Proteomes" id="UP000187455">
    <property type="component" value="Unassembled WGS sequence"/>
</dbReference>
<dbReference type="EMBL" id="LSSL01002442">
    <property type="protein sequence ID" value="OLY81447.1"/>
    <property type="molecule type" value="Genomic_DNA"/>
</dbReference>
<name>A0A1R0GX26_9FUNG</name>
<proteinExistence type="predicted"/>
<evidence type="ECO:0000313" key="2">
    <source>
        <dbReference type="Proteomes" id="UP000187455"/>
    </source>
</evidence>
<dbReference type="AlphaFoldDB" id="A0A1R0GX26"/>
<accession>A0A1R0GX26</accession>
<sequence length="124" mass="14628">MELDSDTSYLKQAEKISNDLLEKLQNLNFKKSVSHEKSSRKLLNDDIKEVEMAAVLENFVKLREINRNCCLQLNAMKQHSSVEKDNLFKAEIRYLNHKAEAEYLKDSIEKIESQRLVIFYFLPF</sequence>
<organism evidence="1 2">
    <name type="scientific">Smittium mucronatum</name>
    <dbReference type="NCBI Taxonomy" id="133383"/>
    <lineage>
        <taxon>Eukaryota</taxon>
        <taxon>Fungi</taxon>
        <taxon>Fungi incertae sedis</taxon>
        <taxon>Zoopagomycota</taxon>
        <taxon>Kickxellomycotina</taxon>
        <taxon>Harpellomycetes</taxon>
        <taxon>Harpellales</taxon>
        <taxon>Legeriomycetaceae</taxon>
        <taxon>Smittium</taxon>
    </lineage>
</organism>
<gene>
    <name evidence="1" type="ORF">AYI68_g4446</name>
</gene>
<protein>
    <submittedName>
        <fullName evidence="1">Uncharacterized protein</fullName>
    </submittedName>
</protein>
<comment type="caution">
    <text evidence="1">The sequence shown here is derived from an EMBL/GenBank/DDBJ whole genome shotgun (WGS) entry which is preliminary data.</text>
</comment>
<reference evidence="1 2" key="1">
    <citation type="journal article" date="2016" name="Mol. Biol. Evol.">
        <title>Genome-Wide Survey of Gut Fungi (Harpellales) Reveals the First Horizontally Transferred Ubiquitin Gene from a Mosquito Host.</title>
        <authorList>
            <person name="Wang Y."/>
            <person name="White M.M."/>
            <person name="Kvist S."/>
            <person name="Moncalvo J.M."/>
        </authorList>
    </citation>
    <scope>NUCLEOTIDE SEQUENCE [LARGE SCALE GENOMIC DNA]</scope>
    <source>
        <strain evidence="1 2">ALG-7-W6</strain>
    </source>
</reference>